<keyword evidence="3" id="KW-0723">Serine/threonine-protein kinase</keyword>
<accession>A0A0V1JS99</accession>
<reference evidence="14 15" key="1">
    <citation type="submission" date="2015-01" db="EMBL/GenBank/DDBJ databases">
        <title>Evolution of Trichinella species and genotypes.</title>
        <authorList>
            <person name="Korhonen P.K."/>
            <person name="Edoardo P."/>
            <person name="Giuseppe L.R."/>
            <person name="Gasser R.B."/>
        </authorList>
    </citation>
    <scope>NUCLEOTIDE SEQUENCE [LARGE SCALE GENOMIC DNA]</scope>
    <source>
        <strain evidence="14">ISS176</strain>
    </source>
</reference>
<evidence type="ECO:0000256" key="7">
    <source>
        <dbReference type="ARBA" id="ARBA00022777"/>
    </source>
</evidence>
<keyword evidence="5" id="KW-0808">Transferase</keyword>
<dbReference type="InterPro" id="IPR050236">
    <property type="entry name" value="Ser_Thr_kinase_AGC"/>
</dbReference>
<dbReference type="Gene3D" id="1.10.510.10">
    <property type="entry name" value="Transferase(Phosphotransferase) domain 1"/>
    <property type="match status" value="1"/>
</dbReference>
<comment type="catalytic activity">
    <reaction evidence="9">
        <text>L-threonyl-[protein] + ATP = O-phospho-L-threonyl-[protein] + ADP + H(+)</text>
        <dbReference type="Rhea" id="RHEA:46608"/>
        <dbReference type="Rhea" id="RHEA-COMP:11060"/>
        <dbReference type="Rhea" id="RHEA-COMP:11605"/>
        <dbReference type="ChEBI" id="CHEBI:15378"/>
        <dbReference type="ChEBI" id="CHEBI:30013"/>
        <dbReference type="ChEBI" id="CHEBI:30616"/>
        <dbReference type="ChEBI" id="CHEBI:61977"/>
        <dbReference type="ChEBI" id="CHEBI:456216"/>
        <dbReference type="EC" id="2.7.11.1"/>
    </reaction>
</comment>
<dbReference type="GO" id="GO:0005524">
    <property type="term" value="F:ATP binding"/>
    <property type="evidence" value="ECO:0007669"/>
    <property type="project" value="UniProtKB-KW"/>
</dbReference>
<evidence type="ECO:0000313" key="14">
    <source>
        <dbReference type="EMBL" id="KRZ37805.1"/>
    </source>
</evidence>
<dbReference type="FunFam" id="1.10.510.10:FF:000024">
    <property type="entry name" value="Probable serine/threonine-protein kinase cot-1"/>
    <property type="match status" value="1"/>
</dbReference>
<keyword evidence="8" id="KW-0067">ATP-binding</keyword>
<dbReference type="SUPFAM" id="SSF56112">
    <property type="entry name" value="Protein kinase-like (PK-like)"/>
    <property type="match status" value="1"/>
</dbReference>
<feature type="region of interest" description="Disordered" evidence="11">
    <location>
        <begin position="499"/>
        <end position="526"/>
    </location>
</feature>
<evidence type="ECO:0000313" key="15">
    <source>
        <dbReference type="Proteomes" id="UP000054826"/>
    </source>
</evidence>
<dbReference type="Gene3D" id="3.30.200.20">
    <property type="entry name" value="Phosphorylase Kinase, domain 1"/>
    <property type="match status" value="1"/>
</dbReference>
<evidence type="ECO:0000256" key="8">
    <source>
        <dbReference type="ARBA" id="ARBA00022840"/>
    </source>
</evidence>
<evidence type="ECO:0000256" key="5">
    <source>
        <dbReference type="ARBA" id="ARBA00022679"/>
    </source>
</evidence>
<dbReference type="EC" id="2.7.11.1" evidence="2"/>
<feature type="domain" description="AGC-kinase C-terminal" evidence="13">
    <location>
        <begin position="167"/>
        <end position="234"/>
    </location>
</feature>
<evidence type="ECO:0000256" key="1">
    <source>
        <dbReference type="ARBA" id="ARBA00009903"/>
    </source>
</evidence>
<dbReference type="PROSITE" id="PS51285">
    <property type="entry name" value="AGC_KINASE_CTER"/>
    <property type="match status" value="1"/>
</dbReference>
<dbReference type="SMART" id="SM00220">
    <property type="entry name" value="S_TKc"/>
    <property type="match status" value="1"/>
</dbReference>
<sequence>MNNLYCISTHILYTLLFLSLLITAMGHVKLTDFGLSKIGLMNRTTLLCEDYFDVSETQQFRDRQICGTPEYIAPEVILRQGYGKPVDWWAIGIILYEFLVGTVPFFGNTPEELFAHAIHDEIEFPEEPYCPPAEAVDLIRGLLQVNPLDRLGTVGSASEIKTHLFFSSLNWHSLLRQKAEFIPQLEGDDDTSYFDSRTERYNHDVDSGDESWSENSSIFSSFSSCSPRYSLLADNLMLKNNDDSNSLLLLSEDGTDQAFVSSTEENHSAVKRRSVGEEEELCSFEEEGLNRTDSTISDKCAESSALPKLSVSLDTSDLAVQLKGNDVEQHSHTNSCETVRLSVAPQKSTGGLHLIIPSEVTTPAVLNSPSQSSNSSHDCSPNCCSVDIAPVVHTYKPTVTFQRGSLAFGFSIKSIRVYLGQTDFYTIQHIVSVSFLFVDFDLLLYSEIYYFLSVLFAGSGERQCCLSERLACQRFDHTRRRNCGSEFHPARIVAQTDAGRRSVGDNQGHISRSDQYPNWQASSSGRSVGQTCRRWYCQAEASTSSLDGEAQSGFVVSSNERQAGQC</sequence>
<feature type="domain" description="Protein kinase" evidence="12">
    <location>
        <begin position="1"/>
        <end position="166"/>
    </location>
</feature>
<name>A0A0V1JS99_TRIPS</name>
<dbReference type="Pfam" id="PF00069">
    <property type="entry name" value="Pkinase"/>
    <property type="match status" value="1"/>
</dbReference>
<organism evidence="14 15">
    <name type="scientific">Trichinella pseudospiralis</name>
    <name type="common">Parasitic roundworm</name>
    <dbReference type="NCBI Taxonomy" id="6337"/>
    <lineage>
        <taxon>Eukaryota</taxon>
        <taxon>Metazoa</taxon>
        <taxon>Ecdysozoa</taxon>
        <taxon>Nematoda</taxon>
        <taxon>Enoplea</taxon>
        <taxon>Dorylaimia</taxon>
        <taxon>Trichinellida</taxon>
        <taxon>Trichinellidae</taxon>
        <taxon>Trichinella</taxon>
    </lineage>
</organism>
<keyword evidence="4" id="KW-0597">Phosphoprotein</keyword>
<evidence type="ECO:0000256" key="10">
    <source>
        <dbReference type="ARBA" id="ARBA00048679"/>
    </source>
</evidence>
<dbReference type="GO" id="GO:0007010">
    <property type="term" value="P:cytoskeleton organization"/>
    <property type="evidence" value="ECO:0007669"/>
    <property type="project" value="UniProtKB-ARBA"/>
</dbReference>
<dbReference type="GO" id="GO:0035556">
    <property type="term" value="P:intracellular signal transduction"/>
    <property type="evidence" value="ECO:0007669"/>
    <property type="project" value="TreeGrafter"/>
</dbReference>
<dbReference type="PANTHER" id="PTHR24356:SF414">
    <property type="entry name" value="NON-SPECIFIC SERINE_THREONINE PROTEIN KINASE"/>
    <property type="match status" value="1"/>
</dbReference>
<dbReference type="GO" id="GO:0004674">
    <property type="term" value="F:protein serine/threonine kinase activity"/>
    <property type="evidence" value="ECO:0007669"/>
    <property type="project" value="UniProtKB-KW"/>
</dbReference>
<dbReference type="AlphaFoldDB" id="A0A0V1JS99"/>
<protein>
    <recommendedName>
        <fullName evidence="2">non-specific serine/threonine protein kinase</fullName>
        <ecNumber evidence="2">2.7.11.1</ecNumber>
    </recommendedName>
</protein>
<evidence type="ECO:0000259" key="13">
    <source>
        <dbReference type="PROSITE" id="PS51285"/>
    </source>
</evidence>
<dbReference type="Proteomes" id="UP000054826">
    <property type="component" value="Unassembled WGS sequence"/>
</dbReference>
<dbReference type="PROSITE" id="PS50011">
    <property type="entry name" value="PROTEIN_KINASE_DOM"/>
    <property type="match status" value="1"/>
</dbReference>
<dbReference type="InterPro" id="IPR000719">
    <property type="entry name" value="Prot_kinase_dom"/>
</dbReference>
<feature type="compositionally biased region" description="Polar residues" evidence="11">
    <location>
        <begin position="504"/>
        <end position="526"/>
    </location>
</feature>
<comment type="caution">
    <text evidence="14">The sequence shown here is derived from an EMBL/GenBank/DDBJ whole genome shotgun (WGS) entry which is preliminary data.</text>
</comment>
<dbReference type="InterPro" id="IPR000961">
    <property type="entry name" value="AGC-kinase_C"/>
</dbReference>
<comment type="catalytic activity">
    <reaction evidence="10">
        <text>L-seryl-[protein] + ATP = O-phospho-L-seryl-[protein] + ADP + H(+)</text>
        <dbReference type="Rhea" id="RHEA:17989"/>
        <dbReference type="Rhea" id="RHEA-COMP:9863"/>
        <dbReference type="Rhea" id="RHEA-COMP:11604"/>
        <dbReference type="ChEBI" id="CHEBI:15378"/>
        <dbReference type="ChEBI" id="CHEBI:29999"/>
        <dbReference type="ChEBI" id="CHEBI:30616"/>
        <dbReference type="ChEBI" id="CHEBI:83421"/>
        <dbReference type="ChEBI" id="CHEBI:456216"/>
        <dbReference type="EC" id="2.7.11.1"/>
    </reaction>
</comment>
<dbReference type="PANTHER" id="PTHR24356">
    <property type="entry name" value="SERINE/THREONINE-PROTEIN KINASE"/>
    <property type="match status" value="1"/>
</dbReference>
<dbReference type="EMBL" id="JYDV01000053">
    <property type="protein sequence ID" value="KRZ37805.1"/>
    <property type="molecule type" value="Genomic_DNA"/>
</dbReference>
<evidence type="ECO:0000256" key="4">
    <source>
        <dbReference type="ARBA" id="ARBA00022553"/>
    </source>
</evidence>
<evidence type="ECO:0000256" key="6">
    <source>
        <dbReference type="ARBA" id="ARBA00022741"/>
    </source>
</evidence>
<dbReference type="InterPro" id="IPR011009">
    <property type="entry name" value="Kinase-like_dom_sf"/>
</dbReference>
<proteinExistence type="inferred from homology"/>
<keyword evidence="7 14" id="KW-0418">Kinase</keyword>
<gene>
    <name evidence="14" type="primary">MAST2</name>
    <name evidence="14" type="ORF">T4C_13781</name>
</gene>
<evidence type="ECO:0000256" key="3">
    <source>
        <dbReference type="ARBA" id="ARBA00022527"/>
    </source>
</evidence>
<evidence type="ECO:0000259" key="12">
    <source>
        <dbReference type="PROSITE" id="PS50011"/>
    </source>
</evidence>
<evidence type="ECO:0000256" key="9">
    <source>
        <dbReference type="ARBA" id="ARBA00047899"/>
    </source>
</evidence>
<keyword evidence="6" id="KW-0547">Nucleotide-binding</keyword>
<evidence type="ECO:0000256" key="11">
    <source>
        <dbReference type="SAM" id="MobiDB-lite"/>
    </source>
</evidence>
<evidence type="ECO:0000256" key="2">
    <source>
        <dbReference type="ARBA" id="ARBA00012513"/>
    </source>
</evidence>
<comment type="similarity">
    <text evidence="1">Belongs to the protein kinase superfamily. AGC Ser/Thr protein kinase family.</text>
</comment>